<comment type="caution">
    <text evidence="1">The sequence shown here is derived from an EMBL/GenBank/DDBJ whole genome shotgun (WGS) entry which is preliminary data.</text>
</comment>
<evidence type="ECO:0000313" key="2">
    <source>
        <dbReference type="Proteomes" id="UP001498238"/>
    </source>
</evidence>
<dbReference type="Proteomes" id="UP001498238">
    <property type="component" value="Unassembled WGS sequence"/>
</dbReference>
<reference evidence="1 2" key="1">
    <citation type="submission" date="2024-01" db="EMBL/GenBank/DDBJ databases">
        <title>Characterization of antibiotic resistant novel bacterial strains and their environmental applications.</title>
        <authorList>
            <person name="Manzoor S."/>
            <person name="Abbas S."/>
            <person name="Arshad M."/>
            <person name="Ahmed I."/>
        </authorList>
    </citation>
    <scope>NUCLEOTIDE SEQUENCE [LARGE SCALE GENOMIC DNA]</scope>
    <source>
        <strain evidence="1 2">NCCP-602</strain>
    </source>
</reference>
<gene>
    <name evidence="1" type="ORF">NCCP602_07340</name>
</gene>
<keyword evidence="2" id="KW-1185">Reference proteome</keyword>
<dbReference type="EMBL" id="BAAAAF010000002">
    <property type="protein sequence ID" value="GAA0034773.1"/>
    <property type="molecule type" value="Genomic_DNA"/>
</dbReference>
<sequence length="153" mass="15799">MRLMVPPSQSEAVANDVTVGDLRDGLKKSDLPSKQVTAPNGDKATEYTLPSGSKFIISNEVSGIQPYVTGGVLKNGRGIWLEFNQTDQKAIKGGGAAAALAIIGKINPVAGAVAGVIAAFVAPYIADKGICSGNKKLRVEADWNGALTSTKCV</sequence>
<accession>A0ABP3C540</accession>
<organism evidence="1 2">
    <name type="scientific">Brevibacterium metallidurans</name>
    <dbReference type="NCBI Taxonomy" id="1482676"/>
    <lineage>
        <taxon>Bacteria</taxon>
        <taxon>Bacillati</taxon>
        <taxon>Actinomycetota</taxon>
        <taxon>Actinomycetes</taxon>
        <taxon>Micrococcales</taxon>
        <taxon>Brevibacteriaceae</taxon>
        <taxon>Brevibacterium</taxon>
    </lineage>
</organism>
<proteinExistence type="predicted"/>
<protein>
    <submittedName>
        <fullName evidence="1">Uncharacterized protein</fullName>
    </submittedName>
</protein>
<evidence type="ECO:0000313" key="1">
    <source>
        <dbReference type="EMBL" id="GAA0034773.1"/>
    </source>
</evidence>
<name>A0ABP3C540_9MICO</name>